<feature type="binding site" evidence="2">
    <location>
        <begin position="167"/>
        <end position="168"/>
    </location>
    <ligand>
        <name>UDP-N-acetyl-alpha-D-muramoyl-L-alanyl-D-glutamate</name>
        <dbReference type="ChEBI" id="CHEBI:83900"/>
    </ligand>
</feature>
<keyword evidence="2 3" id="KW-0131">Cell cycle</keyword>
<comment type="caution">
    <text evidence="6">The sequence shown here is derived from an EMBL/GenBank/DDBJ whole genome shotgun (WGS) entry which is preliminary data.</text>
</comment>
<feature type="domain" description="Mur ligase central" evidence="5">
    <location>
        <begin position="123"/>
        <end position="334"/>
    </location>
</feature>
<evidence type="ECO:0000256" key="3">
    <source>
        <dbReference type="RuleBase" id="RU004135"/>
    </source>
</evidence>
<dbReference type="NCBIfam" id="TIGR01085">
    <property type="entry name" value="murE"/>
    <property type="match status" value="1"/>
</dbReference>
<organism evidence="6 7">
    <name type="scientific">Marinospirillum insulare</name>
    <dbReference type="NCBI Taxonomy" id="217169"/>
    <lineage>
        <taxon>Bacteria</taxon>
        <taxon>Pseudomonadati</taxon>
        <taxon>Pseudomonadota</taxon>
        <taxon>Gammaproteobacteria</taxon>
        <taxon>Oceanospirillales</taxon>
        <taxon>Oceanospirillaceae</taxon>
        <taxon>Marinospirillum</taxon>
    </lineage>
</organism>
<feature type="binding site" evidence="2">
    <location>
        <begin position="435"/>
        <end position="438"/>
    </location>
    <ligand>
        <name>meso-2,6-diaminopimelate</name>
        <dbReference type="ChEBI" id="CHEBI:57791"/>
    </ligand>
</feature>
<dbReference type="Gene3D" id="3.40.1190.10">
    <property type="entry name" value="Mur-like, catalytic domain"/>
    <property type="match status" value="1"/>
</dbReference>
<evidence type="ECO:0000259" key="4">
    <source>
        <dbReference type="Pfam" id="PF02875"/>
    </source>
</evidence>
<proteinExistence type="inferred from homology"/>
<accession>A0ABQ5ZZ39</accession>
<sequence>MSLLKLSKPRQLKDWCVLWPELAELLINQPLAATHFYRLVHDSRLVEEGDVFFALTGTQQKGLSFVEQAWQQGALLAVTEGELALEKHPQGWLLKLPDLAKKLGSLLALTTQAPLQTIKTQAITGTNGKSSVAHYLCQVWQQLGKRCALVGTLGTGELNQLETATHTTPDLFQLHQLYADWAAKGIQQVALEASSHALDQGRLAGLFMTSAVFTNLSRDHLDYHGSLEAYASAKQQLFLRPELEVAVLNLDDALGRQWLANLQDQAYSPKQLIGYSLKPTLASPSNLTSIQVLEASYTLAGIKAKLIYQQETWDLSLPLLGAFNLANGLAVMAAMLAEGVAMPALLKAMQALKPVPGRMQPIKLSVNNGLALPQVVVDYAHTPDALEQALLALRQHCDGKLWCLVGCGGNRDAGKRYLMGEVAKRLADKVVVTDDNPRNEDPAAIRQAILSKAGAAAIEVAGRHEAIQQVINQAATNDWILIAGKGHETWQEIAGVRLDFNDAEEAMTALQLRAATPTEAVASLSLQP</sequence>
<comment type="subcellular location">
    <subcellularLocation>
        <location evidence="2 3">Cytoplasm</location>
    </subcellularLocation>
</comment>
<dbReference type="InterPro" id="IPR013221">
    <property type="entry name" value="Mur_ligase_cen"/>
</dbReference>
<dbReference type="InterPro" id="IPR036565">
    <property type="entry name" value="Mur-like_cat_sf"/>
</dbReference>
<gene>
    <name evidence="2 6" type="primary">murE</name>
    <name evidence="6" type="ORF">GCM10007878_05840</name>
</gene>
<protein>
    <recommendedName>
        <fullName evidence="2">UDP-N-acetylmuramoyl-L-alanyl-D-glutamate--2,6-diaminopimelate ligase</fullName>
        <ecNumber evidence="2">6.3.2.13</ecNumber>
    </recommendedName>
    <alternativeName>
        <fullName evidence="2">Meso-A2pm-adding enzyme</fullName>
    </alternativeName>
    <alternativeName>
        <fullName evidence="2">Meso-diaminopimelate-adding enzyme</fullName>
    </alternativeName>
    <alternativeName>
        <fullName evidence="2">UDP-MurNAc-L-Ala-D-Glu:meso-diaminopimelate ligase</fullName>
    </alternativeName>
    <alternativeName>
        <fullName evidence="2">UDP-MurNAc-tripeptide synthetase</fullName>
    </alternativeName>
    <alternativeName>
        <fullName evidence="2">UDP-N-acetylmuramyl-tripeptide synthetase</fullName>
    </alternativeName>
</protein>
<comment type="PTM">
    <text evidence="2">Carboxylation is probably crucial for Mg(2+) binding and, consequently, for the gamma-phosphate positioning of ATP.</text>
</comment>
<dbReference type="PANTHER" id="PTHR23135">
    <property type="entry name" value="MUR LIGASE FAMILY MEMBER"/>
    <property type="match status" value="1"/>
</dbReference>
<feature type="binding site" evidence="2">
    <location>
        <position position="202"/>
    </location>
    <ligand>
        <name>UDP-N-acetyl-alpha-D-muramoyl-L-alanyl-D-glutamate</name>
        <dbReference type="ChEBI" id="CHEBI:83900"/>
    </ligand>
</feature>
<keyword evidence="2 3" id="KW-0961">Cell wall biogenesis/degradation</keyword>
<comment type="pathway">
    <text evidence="2 3">Cell wall biogenesis; peptidoglycan biosynthesis.</text>
</comment>
<feature type="domain" description="Mur ligase C-terminal" evidence="4">
    <location>
        <begin position="357"/>
        <end position="486"/>
    </location>
</feature>
<keyword evidence="2 3" id="KW-0133">Cell shape</keyword>
<comment type="similarity">
    <text evidence="1 2">Belongs to the MurCDEF family. MurE subfamily.</text>
</comment>
<feature type="binding site" evidence="2">
    <location>
        <begin position="125"/>
        <end position="131"/>
    </location>
    <ligand>
        <name>ATP</name>
        <dbReference type="ChEBI" id="CHEBI:30616"/>
    </ligand>
</feature>
<feature type="binding site" evidence="2">
    <location>
        <position position="411"/>
    </location>
    <ligand>
        <name>meso-2,6-diaminopimelate</name>
        <dbReference type="ChEBI" id="CHEBI:57791"/>
    </ligand>
</feature>
<feature type="binding site" evidence="2">
    <location>
        <position position="200"/>
    </location>
    <ligand>
        <name>UDP-N-acetyl-alpha-D-muramoyl-L-alanyl-D-glutamate</name>
        <dbReference type="ChEBI" id="CHEBI:83900"/>
    </ligand>
</feature>
<dbReference type="Gene3D" id="3.90.190.20">
    <property type="entry name" value="Mur ligase, C-terminal domain"/>
    <property type="match status" value="1"/>
</dbReference>
<dbReference type="EC" id="6.3.2.13" evidence="2"/>
<keyword evidence="2 3" id="KW-0573">Peptidoglycan synthesis</keyword>
<evidence type="ECO:0000313" key="7">
    <source>
        <dbReference type="Proteomes" id="UP001156682"/>
    </source>
</evidence>
<feature type="short sequence motif" description="Meso-diaminopimelate recognition motif" evidence="2">
    <location>
        <begin position="435"/>
        <end position="438"/>
    </location>
</feature>
<dbReference type="InterPro" id="IPR035911">
    <property type="entry name" value="MurE/MurF_N"/>
</dbReference>
<dbReference type="NCBIfam" id="NF001126">
    <property type="entry name" value="PRK00139.1-4"/>
    <property type="match status" value="1"/>
</dbReference>
<comment type="caution">
    <text evidence="2">Lacks conserved residue(s) required for the propagation of feature annotation.</text>
</comment>
<dbReference type="PANTHER" id="PTHR23135:SF4">
    <property type="entry name" value="UDP-N-ACETYLMURAMOYL-L-ALANYL-D-GLUTAMATE--2,6-DIAMINOPIMELATE LIGASE MURE HOMOLOG, CHLOROPLASTIC"/>
    <property type="match status" value="1"/>
</dbReference>
<name>A0ABQ5ZZ39_9GAMM</name>
<comment type="catalytic activity">
    <reaction evidence="2">
        <text>UDP-N-acetyl-alpha-D-muramoyl-L-alanyl-D-glutamate + meso-2,6-diaminopimelate + ATP = UDP-N-acetyl-alpha-D-muramoyl-L-alanyl-gamma-D-glutamyl-meso-2,6-diaminopimelate + ADP + phosphate + H(+)</text>
        <dbReference type="Rhea" id="RHEA:23676"/>
        <dbReference type="ChEBI" id="CHEBI:15378"/>
        <dbReference type="ChEBI" id="CHEBI:30616"/>
        <dbReference type="ChEBI" id="CHEBI:43474"/>
        <dbReference type="ChEBI" id="CHEBI:57791"/>
        <dbReference type="ChEBI" id="CHEBI:83900"/>
        <dbReference type="ChEBI" id="CHEBI:83905"/>
        <dbReference type="ChEBI" id="CHEBI:456216"/>
        <dbReference type="EC" id="6.3.2.13"/>
    </reaction>
</comment>
<keyword evidence="2" id="KW-0067">ATP-binding</keyword>
<keyword evidence="2" id="KW-0547">Nucleotide-binding</keyword>
<dbReference type="SUPFAM" id="SSF53623">
    <property type="entry name" value="MurD-like peptide ligases, catalytic domain"/>
    <property type="match status" value="1"/>
</dbReference>
<keyword evidence="2 3" id="KW-0132">Cell division</keyword>
<dbReference type="InterPro" id="IPR004101">
    <property type="entry name" value="Mur_ligase_C"/>
</dbReference>
<dbReference type="Pfam" id="PF08245">
    <property type="entry name" value="Mur_ligase_M"/>
    <property type="match status" value="1"/>
</dbReference>
<dbReference type="Pfam" id="PF02875">
    <property type="entry name" value="Mur_ligase_C"/>
    <property type="match status" value="1"/>
</dbReference>
<keyword evidence="7" id="KW-1185">Reference proteome</keyword>
<reference evidence="7" key="1">
    <citation type="journal article" date="2019" name="Int. J. Syst. Evol. Microbiol.">
        <title>The Global Catalogue of Microorganisms (GCM) 10K type strain sequencing project: providing services to taxonomists for standard genome sequencing and annotation.</title>
        <authorList>
            <consortium name="The Broad Institute Genomics Platform"/>
            <consortium name="The Broad Institute Genome Sequencing Center for Infectious Disease"/>
            <person name="Wu L."/>
            <person name="Ma J."/>
        </authorList>
    </citation>
    <scope>NUCLEOTIDE SEQUENCE [LARGE SCALE GENOMIC DNA]</scope>
    <source>
        <strain evidence="7">NBRC 100033</strain>
    </source>
</reference>
<comment type="cofactor">
    <cofactor evidence="2">
        <name>Mg(2+)</name>
        <dbReference type="ChEBI" id="CHEBI:18420"/>
    </cofactor>
</comment>
<dbReference type="GO" id="GO:0016874">
    <property type="term" value="F:ligase activity"/>
    <property type="evidence" value="ECO:0007669"/>
    <property type="project" value="UniProtKB-KW"/>
</dbReference>
<dbReference type="Gene3D" id="3.40.1390.10">
    <property type="entry name" value="MurE/MurF, N-terminal domain"/>
    <property type="match status" value="1"/>
</dbReference>
<keyword evidence="2" id="KW-0460">Magnesium</keyword>
<dbReference type="SUPFAM" id="SSF53244">
    <property type="entry name" value="MurD-like peptide ligases, peptide-binding domain"/>
    <property type="match status" value="1"/>
</dbReference>
<feature type="binding site" evidence="2">
    <location>
        <position position="488"/>
    </location>
    <ligand>
        <name>meso-2,6-diaminopimelate</name>
        <dbReference type="ChEBI" id="CHEBI:57791"/>
    </ligand>
</feature>
<dbReference type="SUPFAM" id="SSF63418">
    <property type="entry name" value="MurE/MurF N-terminal domain"/>
    <property type="match status" value="1"/>
</dbReference>
<evidence type="ECO:0000256" key="2">
    <source>
        <dbReference type="HAMAP-Rule" id="MF_00208"/>
    </source>
</evidence>
<feature type="modified residue" description="N6-carboxylysine" evidence="2">
    <location>
        <position position="234"/>
    </location>
</feature>
<evidence type="ECO:0000313" key="6">
    <source>
        <dbReference type="EMBL" id="GLR63149.1"/>
    </source>
</evidence>
<keyword evidence="2 6" id="KW-0436">Ligase</keyword>
<evidence type="ECO:0000259" key="5">
    <source>
        <dbReference type="Pfam" id="PF08245"/>
    </source>
</evidence>
<feature type="binding site" evidence="2">
    <location>
        <position position="43"/>
    </location>
    <ligand>
        <name>UDP-N-acetyl-alpha-D-muramoyl-L-alanyl-D-glutamate</name>
        <dbReference type="ChEBI" id="CHEBI:83900"/>
    </ligand>
</feature>
<comment type="function">
    <text evidence="2">Catalyzes the addition of meso-diaminopimelic acid to the nucleotide precursor UDP-N-acetylmuramoyl-L-alanyl-D-glutamate (UMAG) in the biosynthesis of bacterial cell-wall peptidoglycan.</text>
</comment>
<dbReference type="EMBL" id="BSOR01000011">
    <property type="protein sequence ID" value="GLR63149.1"/>
    <property type="molecule type" value="Genomic_DNA"/>
</dbReference>
<feature type="binding site" evidence="2">
    <location>
        <position position="194"/>
    </location>
    <ligand>
        <name>UDP-N-acetyl-alpha-D-muramoyl-L-alanyl-D-glutamate</name>
        <dbReference type="ChEBI" id="CHEBI:83900"/>
    </ligand>
</feature>
<dbReference type="HAMAP" id="MF_00208">
    <property type="entry name" value="MurE"/>
    <property type="match status" value="1"/>
</dbReference>
<dbReference type="Proteomes" id="UP001156682">
    <property type="component" value="Unassembled WGS sequence"/>
</dbReference>
<evidence type="ECO:0000256" key="1">
    <source>
        <dbReference type="ARBA" id="ARBA00005898"/>
    </source>
</evidence>
<dbReference type="InterPro" id="IPR036615">
    <property type="entry name" value="Mur_ligase_C_dom_sf"/>
</dbReference>
<dbReference type="InterPro" id="IPR005761">
    <property type="entry name" value="UDP-N-AcMur-Glu-dNH2Pim_ligase"/>
</dbReference>
<feature type="binding site" evidence="2">
    <location>
        <position position="484"/>
    </location>
    <ligand>
        <name>meso-2,6-diaminopimelate</name>
        <dbReference type="ChEBI" id="CHEBI:57791"/>
    </ligand>
</feature>
<dbReference type="RefSeq" id="WP_051610190.1">
    <property type="nucleotide sequence ID" value="NZ_BSOR01000011.1"/>
</dbReference>
<keyword evidence="2" id="KW-0963">Cytoplasm</keyword>